<reference evidence="7 8" key="1">
    <citation type="submission" date="2017-03" db="EMBL/GenBank/DDBJ databases">
        <title>Genomes of endolithic fungi from Antarctica.</title>
        <authorList>
            <person name="Coleine C."/>
            <person name="Masonjones S."/>
            <person name="Stajich J.E."/>
        </authorList>
    </citation>
    <scope>NUCLEOTIDE SEQUENCE [LARGE SCALE GENOMIC DNA]</scope>
    <source>
        <strain evidence="7 8">CCFEE 6314</strain>
    </source>
</reference>
<dbReference type="Proteomes" id="UP000288859">
    <property type="component" value="Unassembled WGS sequence"/>
</dbReference>
<dbReference type="PANTHER" id="PTHR42877:SF6">
    <property type="entry name" value="MONOOXYGENASE, PUTATIVE (AFU_ORTHOLOGUE AFUA_3G15050)-RELATED"/>
    <property type="match status" value="1"/>
</dbReference>
<dbReference type="InterPro" id="IPR015421">
    <property type="entry name" value="PyrdxlP-dep_Trfase_major"/>
</dbReference>
<comment type="similarity">
    <text evidence="2">Belongs to the FAD-binding monooxygenase family.</text>
</comment>
<comment type="cofactor">
    <cofactor evidence="1">
        <name>FAD</name>
        <dbReference type="ChEBI" id="CHEBI:57692"/>
    </cofactor>
</comment>
<dbReference type="GO" id="GO:0008483">
    <property type="term" value="F:transaminase activity"/>
    <property type="evidence" value="ECO:0007669"/>
    <property type="project" value="InterPro"/>
</dbReference>
<dbReference type="GO" id="GO:0050661">
    <property type="term" value="F:NADP binding"/>
    <property type="evidence" value="ECO:0007669"/>
    <property type="project" value="InterPro"/>
</dbReference>
<dbReference type="OrthoDB" id="74360at2759"/>
<dbReference type="Pfam" id="PF00202">
    <property type="entry name" value="Aminotran_3"/>
    <property type="match status" value="1"/>
</dbReference>
<proteinExistence type="inferred from homology"/>
<dbReference type="InterPro" id="IPR020946">
    <property type="entry name" value="Flavin_mOase-like"/>
</dbReference>
<evidence type="ECO:0000256" key="2">
    <source>
        <dbReference type="ARBA" id="ARBA00010139"/>
    </source>
</evidence>
<evidence type="ECO:0000256" key="1">
    <source>
        <dbReference type="ARBA" id="ARBA00001974"/>
    </source>
</evidence>
<dbReference type="InterPro" id="IPR015424">
    <property type="entry name" value="PyrdxlP-dep_Trfase"/>
</dbReference>
<dbReference type="GO" id="GO:0050660">
    <property type="term" value="F:flavin adenine dinucleotide binding"/>
    <property type="evidence" value="ECO:0007669"/>
    <property type="project" value="InterPro"/>
</dbReference>
<gene>
    <name evidence="7" type="ORF">B0A52_05065</name>
</gene>
<dbReference type="GO" id="GO:0004499">
    <property type="term" value="F:N,N-dimethylaniline monooxygenase activity"/>
    <property type="evidence" value="ECO:0007669"/>
    <property type="project" value="InterPro"/>
</dbReference>
<evidence type="ECO:0000313" key="8">
    <source>
        <dbReference type="Proteomes" id="UP000288859"/>
    </source>
</evidence>
<dbReference type="InterPro" id="IPR005814">
    <property type="entry name" value="Aminotrans_3"/>
</dbReference>
<dbReference type="InterPro" id="IPR051209">
    <property type="entry name" value="FAD-bind_Monooxygenase_sf"/>
</dbReference>
<comment type="caution">
    <text evidence="7">The sequence shown here is derived from an EMBL/GenBank/DDBJ whole genome shotgun (WGS) entry which is preliminary data.</text>
</comment>
<keyword evidence="5" id="KW-0663">Pyridoxal phosphate</keyword>
<dbReference type="CDD" id="cd00610">
    <property type="entry name" value="OAT_like"/>
    <property type="match status" value="1"/>
</dbReference>
<keyword evidence="3" id="KW-0285">Flavoprotein</keyword>
<evidence type="ECO:0000256" key="3">
    <source>
        <dbReference type="ARBA" id="ARBA00022630"/>
    </source>
</evidence>
<dbReference type="AlphaFoldDB" id="A0A438N7F6"/>
<dbReference type="Pfam" id="PF00743">
    <property type="entry name" value="FMO-like"/>
    <property type="match status" value="1"/>
</dbReference>
<keyword evidence="4" id="KW-0274">FAD</keyword>
<dbReference type="VEuPathDB" id="FungiDB:PV10_05923"/>
<name>A0A438N7F6_EXOME</name>
<dbReference type="SUPFAM" id="SSF53383">
    <property type="entry name" value="PLP-dependent transferases"/>
    <property type="match status" value="1"/>
</dbReference>
<evidence type="ECO:0008006" key="9">
    <source>
        <dbReference type="Google" id="ProtNLM"/>
    </source>
</evidence>
<dbReference type="SUPFAM" id="SSF51905">
    <property type="entry name" value="FAD/NAD(P)-binding domain"/>
    <property type="match status" value="2"/>
</dbReference>
<dbReference type="Gene3D" id="3.90.1150.10">
    <property type="entry name" value="Aspartate Aminotransferase, domain 1"/>
    <property type="match status" value="1"/>
</dbReference>
<dbReference type="Gene3D" id="3.50.50.60">
    <property type="entry name" value="FAD/NAD(P)-binding domain"/>
    <property type="match status" value="3"/>
</dbReference>
<evidence type="ECO:0000313" key="7">
    <source>
        <dbReference type="EMBL" id="RVX71493.1"/>
    </source>
</evidence>
<dbReference type="GO" id="GO:0030170">
    <property type="term" value="F:pyridoxal phosphate binding"/>
    <property type="evidence" value="ECO:0007669"/>
    <property type="project" value="InterPro"/>
</dbReference>
<evidence type="ECO:0000256" key="4">
    <source>
        <dbReference type="ARBA" id="ARBA00022827"/>
    </source>
</evidence>
<dbReference type="Gene3D" id="3.40.640.10">
    <property type="entry name" value="Type I PLP-dependent aspartate aminotransferase-like (Major domain)"/>
    <property type="match status" value="1"/>
</dbReference>
<keyword evidence="6" id="KW-0560">Oxidoreductase</keyword>
<sequence length="1025" mass="113298">MGSAPVLEPLKLSQATISLLDKESKYCVGGFQPTPAMLARAEGCKLWDVDGKEYLDFISMFSAANLGHNPPQVVSRVIEQMGKVCLVNLAGHHSLWPSFAEMMCNKFGYDRIISMTSGTEAADTACKLARKWGIKSKGIPAEECLVLGVGSCYHGLGSSVWPLMDPSPTRKDYGLGSSMVTNVGPSGESLAYLDLAAMQRCLEQFHDRIAGVIIECFHGTSRTVDEERIYARGVYDLCRRYNVLFIADEVRQGAGKTGKFLSYEYLGDDCKPDIVTMGKSITAGVYPQSFILGTNKIMSLVGQFEMASTFGNTPLGIVAAQATIETIENENLLDHALELGKKWKDIVEGWNHPKVDYVFVMGADSNLFLHDTDGARFAALCMHKGVFCHPRPNGLRLSFPLVMTDEELEAGAAIIREALDQVDQYQAVPGDTSPANGGQTNDIERDVVQHLTRFSLDEPTVDDPRPLKVAVIGAGLAGILAGVLLPAKVPNIQLTIFEKNNQVGGTWLENIYPGVRCDIPANVYQSTFAPNTQWSQLFAEGAEIRNYWQGIARKFNVCQYIRFGHKVTGLEWGSEASHWKVNFDTSETWSLSEAFDFVIPALGHFNDWRLPDYPGIKDYKGLLRHTSNWDPTFDPTGKRVAVIGNGASGIQVTPHLQPIISHLDHYARNKTWVAATWAGDVRTFEPQYYTSEQLESFKDPEVYLAYRKSLEEKYWRGFRSVFRGSEQNGKIRAGSIALVKQRLASQSPEFIEKFIPEFPPSCRRLTPGPGYLEAVAAPNVSYIDTPIERFTETGIVTTDGVHRPVDAIFAATGANTDFKPPFPIVAGGVDLRSAWTPGGKWGYPHTYLGLATPGFPNLLWILGAHAAGASGTIPQAAEVQITYYAKLLRKVSSQGIKSIAPSDAATDDFIRYASQKFFPATVFSQNCSSWANSGVAGSFIHGHWPGSAAHMTVVRKEPRWEDWVYEYQKFDRDEGQAITIDVGRFGYLSSGWTKKELDPAFDIVGYLQKPGSDVDLRSLHENWWE</sequence>
<evidence type="ECO:0000256" key="5">
    <source>
        <dbReference type="ARBA" id="ARBA00022898"/>
    </source>
</evidence>
<dbReference type="InterPro" id="IPR015422">
    <property type="entry name" value="PyrdxlP-dep_Trfase_small"/>
</dbReference>
<protein>
    <recommendedName>
        <fullName evidence="9">Ornithine aminotransferase</fullName>
    </recommendedName>
</protein>
<dbReference type="VEuPathDB" id="FungiDB:PV10_02977"/>
<evidence type="ECO:0000256" key="6">
    <source>
        <dbReference type="ARBA" id="ARBA00023002"/>
    </source>
</evidence>
<dbReference type="PANTHER" id="PTHR42877">
    <property type="entry name" value="L-ORNITHINE N(5)-MONOOXYGENASE-RELATED"/>
    <property type="match status" value="1"/>
</dbReference>
<organism evidence="7 8">
    <name type="scientific">Exophiala mesophila</name>
    <name type="common">Black yeast-like fungus</name>
    <dbReference type="NCBI Taxonomy" id="212818"/>
    <lineage>
        <taxon>Eukaryota</taxon>
        <taxon>Fungi</taxon>
        <taxon>Dikarya</taxon>
        <taxon>Ascomycota</taxon>
        <taxon>Pezizomycotina</taxon>
        <taxon>Eurotiomycetes</taxon>
        <taxon>Chaetothyriomycetidae</taxon>
        <taxon>Chaetothyriales</taxon>
        <taxon>Herpotrichiellaceae</taxon>
        <taxon>Exophiala</taxon>
    </lineage>
</organism>
<dbReference type="InterPro" id="IPR036188">
    <property type="entry name" value="FAD/NAD-bd_sf"/>
</dbReference>
<accession>A0A438N7F6</accession>
<dbReference type="EMBL" id="NAJM01000017">
    <property type="protein sequence ID" value="RVX71493.1"/>
    <property type="molecule type" value="Genomic_DNA"/>
</dbReference>